<feature type="transmembrane region" description="Helical" evidence="2">
    <location>
        <begin position="250"/>
        <end position="271"/>
    </location>
</feature>
<keyword evidence="2" id="KW-1133">Transmembrane helix</keyword>
<dbReference type="InterPro" id="IPR000608">
    <property type="entry name" value="UBC"/>
</dbReference>
<evidence type="ECO:0000256" key="2">
    <source>
        <dbReference type="SAM" id="Phobius"/>
    </source>
</evidence>
<name>A0A8J4G0Z6_9CHLO</name>
<dbReference type="FunFam" id="3.10.110.10:FF:000109">
    <property type="entry name" value="Ubiquitin-conjugating enzyme E2 J2-like"/>
    <property type="match status" value="1"/>
</dbReference>
<organism evidence="4 5">
    <name type="scientific">Volvox reticuliferus</name>
    <dbReference type="NCBI Taxonomy" id="1737510"/>
    <lineage>
        <taxon>Eukaryota</taxon>
        <taxon>Viridiplantae</taxon>
        <taxon>Chlorophyta</taxon>
        <taxon>core chlorophytes</taxon>
        <taxon>Chlorophyceae</taxon>
        <taxon>CS clade</taxon>
        <taxon>Chlamydomonadales</taxon>
        <taxon>Volvocaceae</taxon>
        <taxon>Volvox</taxon>
    </lineage>
</organism>
<evidence type="ECO:0000256" key="1">
    <source>
        <dbReference type="SAM" id="MobiDB-lite"/>
    </source>
</evidence>
<evidence type="ECO:0000313" key="5">
    <source>
        <dbReference type="Proteomes" id="UP000722791"/>
    </source>
</evidence>
<protein>
    <recommendedName>
        <fullName evidence="3">UBC core domain-containing protein</fullName>
    </recommendedName>
</protein>
<feature type="compositionally biased region" description="Basic and acidic residues" evidence="1">
    <location>
        <begin position="218"/>
        <end position="227"/>
    </location>
</feature>
<keyword evidence="2" id="KW-0472">Membrane</keyword>
<proteinExistence type="predicted"/>
<dbReference type="EMBL" id="BNCQ01000005">
    <property type="protein sequence ID" value="GIL98754.1"/>
    <property type="molecule type" value="Genomic_DNA"/>
</dbReference>
<dbReference type="SUPFAM" id="SSF54495">
    <property type="entry name" value="UBC-like"/>
    <property type="match status" value="1"/>
</dbReference>
<dbReference type="Proteomes" id="UP000722791">
    <property type="component" value="Unassembled WGS sequence"/>
</dbReference>
<reference evidence="4" key="1">
    <citation type="journal article" date="2021" name="Proc. Natl. Acad. Sci. U.S.A.">
        <title>Three genomes in the algal genus Volvox reveal the fate of a haploid sex-determining region after a transition to homothallism.</title>
        <authorList>
            <person name="Yamamoto K."/>
            <person name="Hamaji T."/>
            <person name="Kawai-Toyooka H."/>
            <person name="Matsuzaki R."/>
            <person name="Takahashi F."/>
            <person name="Nishimura Y."/>
            <person name="Kawachi M."/>
            <person name="Noguchi H."/>
            <person name="Minakuchi Y."/>
            <person name="Umen J.G."/>
            <person name="Toyoda A."/>
            <person name="Nozaki H."/>
        </authorList>
    </citation>
    <scope>NUCLEOTIDE SEQUENCE</scope>
    <source>
        <strain evidence="4">NIES-3785</strain>
    </source>
</reference>
<evidence type="ECO:0000259" key="3">
    <source>
        <dbReference type="PROSITE" id="PS50127"/>
    </source>
</evidence>
<dbReference type="Pfam" id="PF00179">
    <property type="entry name" value="UQ_con"/>
    <property type="match status" value="1"/>
</dbReference>
<keyword evidence="2" id="KW-0812">Transmembrane</keyword>
<dbReference type="CDD" id="cd23799">
    <property type="entry name" value="UBCc_UBE2J"/>
    <property type="match status" value="1"/>
</dbReference>
<dbReference type="AlphaFoldDB" id="A0A8J4G0Z6"/>
<gene>
    <name evidence="4" type="ORF">Vretimale_4121</name>
</gene>
<dbReference type="PANTHER" id="PTHR24067">
    <property type="entry name" value="UBIQUITIN-CONJUGATING ENZYME E2"/>
    <property type="match status" value="1"/>
</dbReference>
<sequence length="293" mass="32425">MHDAAAKRIQKLIEGEPADLPTHDGIFTPCHRVLGAKLLRVLLLQEPVPNITAHPSPANLLEWHFVLEGAKGTEYEGGVYHGKLVFPPEYPFKPPSISLFTPNGRFATNTKLCLSMTDYHPESWNPMWSVGTILTGLLSFMYDTQATTGSITTSKQEKERMARESLAFNAKNPTFRKLFPNWVEELSRRIAAAAPPVELQPLSVVPELPQSEQATDQRQGEAPKMPDDVGTLQQWQQQQPRPGHHPHQPFGNTVVTLAIVVAVLAAVWVSASSPGRDMLRSWSAWPGADRSSS</sequence>
<accession>A0A8J4G0Z6</accession>
<dbReference type="PROSITE" id="PS50127">
    <property type="entry name" value="UBC_2"/>
    <property type="match status" value="1"/>
</dbReference>
<feature type="domain" description="UBC core" evidence="3">
    <location>
        <begin position="29"/>
        <end position="188"/>
    </location>
</feature>
<evidence type="ECO:0000313" key="4">
    <source>
        <dbReference type="EMBL" id="GIL98754.1"/>
    </source>
</evidence>
<comment type="caution">
    <text evidence="4">The sequence shown here is derived from an EMBL/GenBank/DDBJ whole genome shotgun (WGS) entry which is preliminary data.</text>
</comment>
<dbReference type="Gene3D" id="3.10.110.10">
    <property type="entry name" value="Ubiquitin Conjugating Enzyme"/>
    <property type="match status" value="1"/>
</dbReference>
<dbReference type="InterPro" id="IPR050113">
    <property type="entry name" value="Ub_conjugating_enzyme"/>
</dbReference>
<dbReference type="InterPro" id="IPR016135">
    <property type="entry name" value="UBQ-conjugating_enzyme/RWD"/>
</dbReference>
<dbReference type="SMART" id="SM00212">
    <property type="entry name" value="UBCc"/>
    <property type="match status" value="1"/>
</dbReference>
<feature type="region of interest" description="Disordered" evidence="1">
    <location>
        <begin position="210"/>
        <end position="250"/>
    </location>
</feature>